<feature type="domain" description="Gcp-like" evidence="1">
    <location>
        <begin position="36"/>
        <end position="140"/>
    </location>
</feature>
<keyword evidence="3" id="KW-1185">Reference proteome</keyword>
<keyword evidence="2" id="KW-0012">Acyltransferase</keyword>
<organism evidence="2 3">
    <name type="scientific">Micrococcoides hystricis</name>
    <dbReference type="NCBI Taxonomy" id="1572761"/>
    <lineage>
        <taxon>Bacteria</taxon>
        <taxon>Bacillati</taxon>
        <taxon>Actinomycetota</taxon>
        <taxon>Actinomycetes</taxon>
        <taxon>Micrococcales</taxon>
        <taxon>Micrococcaceae</taxon>
        <taxon>Micrococcoides</taxon>
    </lineage>
</organism>
<keyword evidence="2" id="KW-0808">Transferase</keyword>
<protein>
    <submittedName>
        <fullName evidence="2">tRNA (Adenosine(37)-N6)-threonylcarbamoyltransferase complex dimerization subunit type 1 TsaB</fullName>
        <ecNumber evidence="2">2.3.1.234</ecNumber>
    </submittedName>
</protein>
<evidence type="ECO:0000313" key="2">
    <source>
        <dbReference type="EMBL" id="MFC0581912.1"/>
    </source>
</evidence>
<dbReference type="PANTHER" id="PTHR11735:SF11">
    <property type="entry name" value="TRNA THREONYLCARBAMOYLADENOSINE BIOSYNTHESIS PROTEIN TSAB"/>
    <property type="match status" value="1"/>
</dbReference>
<evidence type="ECO:0000259" key="1">
    <source>
        <dbReference type="Pfam" id="PF00814"/>
    </source>
</evidence>
<proteinExistence type="predicted"/>
<dbReference type="SUPFAM" id="SSF53067">
    <property type="entry name" value="Actin-like ATPase domain"/>
    <property type="match status" value="2"/>
</dbReference>
<dbReference type="NCBIfam" id="TIGR03725">
    <property type="entry name" value="T6A_YeaZ"/>
    <property type="match status" value="1"/>
</dbReference>
<evidence type="ECO:0000313" key="3">
    <source>
        <dbReference type="Proteomes" id="UP001589862"/>
    </source>
</evidence>
<comment type="caution">
    <text evidence="2">The sequence shown here is derived from an EMBL/GenBank/DDBJ whole genome shotgun (WGS) entry which is preliminary data.</text>
</comment>
<name>A0ABV6PC12_9MICC</name>
<dbReference type="InterPro" id="IPR022496">
    <property type="entry name" value="T6A_TsaB"/>
</dbReference>
<dbReference type="RefSeq" id="WP_377458676.1">
    <property type="nucleotide sequence ID" value="NZ_JBHLUB010000027.1"/>
</dbReference>
<sequence length="252" mass="26416">MKLLVIDTAATTSVALIAAPDDGTGPATVLAEQTTESSTDHAEQLSVTVAEVLAAAHLEPSGLTGIVSGVGPGPFTGLRVGMVAASAYAFGWSLPLHGVMSLDALALPAAAALHHAAETEFLVAADARRREVYWAHYRLPRAENNLAASFQPELVAGPFVGPAQDIPAELRQLPAFGPGTTLYPEAFPNVAEPAPHAGVAATEQEHGPASHLGMRAAHLLAHHPEQLLPQIPLYLRESDAKIPTNQRWARNV</sequence>
<dbReference type="Pfam" id="PF00814">
    <property type="entry name" value="TsaD"/>
    <property type="match status" value="1"/>
</dbReference>
<dbReference type="GO" id="GO:0061711">
    <property type="term" value="F:tRNA N(6)-L-threonylcarbamoyladenine synthase activity"/>
    <property type="evidence" value="ECO:0007669"/>
    <property type="project" value="UniProtKB-EC"/>
</dbReference>
<dbReference type="EC" id="2.3.1.234" evidence="2"/>
<reference evidence="2 3" key="1">
    <citation type="submission" date="2024-09" db="EMBL/GenBank/DDBJ databases">
        <authorList>
            <person name="Sun Q."/>
            <person name="Mori K."/>
        </authorList>
    </citation>
    <scope>NUCLEOTIDE SEQUENCE [LARGE SCALE GENOMIC DNA]</scope>
    <source>
        <strain evidence="2 3">NCAIM B.02604</strain>
    </source>
</reference>
<dbReference type="Gene3D" id="3.30.420.40">
    <property type="match status" value="2"/>
</dbReference>
<gene>
    <name evidence="2" type="primary">tsaB</name>
    <name evidence="2" type="ORF">ACFFFR_05885</name>
</gene>
<dbReference type="PANTHER" id="PTHR11735">
    <property type="entry name" value="TRNA N6-ADENOSINE THREONYLCARBAMOYLTRANSFERASE"/>
    <property type="match status" value="1"/>
</dbReference>
<dbReference type="Proteomes" id="UP001589862">
    <property type="component" value="Unassembled WGS sequence"/>
</dbReference>
<dbReference type="InterPro" id="IPR000905">
    <property type="entry name" value="Gcp-like_dom"/>
</dbReference>
<dbReference type="InterPro" id="IPR043129">
    <property type="entry name" value="ATPase_NBD"/>
</dbReference>
<accession>A0ABV6PC12</accession>
<dbReference type="EMBL" id="JBHLUB010000027">
    <property type="protein sequence ID" value="MFC0581912.1"/>
    <property type="molecule type" value="Genomic_DNA"/>
</dbReference>